<comment type="caution">
    <text evidence="1">The sequence shown here is derived from an EMBL/GenBank/DDBJ whole genome shotgun (WGS) entry which is preliminary data.</text>
</comment>
<proteinExistence type="predicted"/>
<evidence type="ECO:0000313" key="1">
    <source>
        <dbReference type="EMBL" id="KAA6335844.1"/>
    </source>
</evidence>
<accession>A0A5J4RQF1</accession>
<sequence>MRYYVSGAYVGDRGIMLDNEYDRFNVRIKVDATLSKKVKAGINISPTYTKKQKATSNFMDFYRTPSWMPVKHNEVTSAITGAPIGSYAYGSQFNNKQYTGIDPITGKERTVTANPFSTANHNPRMIMDTDKRYIDEYRLNTSSYLSIEIMKGLEFKTSDGFNVSYVEDARYRDRDSRQDGITNQGAYNSALKIDKYVI</sequence>
<reference evidence="1" key="1">
    <citation type="submission" date="2019-03" db="EMBL/GenBank/DDBJ databases">
        <title>Single cell metagenomics reveals metabolic interactions within the superorganism composed of flagellate Streblomastix strix and complex community of Bacteroidetes bacteria on its surface.</title>
        <authorList>
            <person name="Treitli S.C."/>
            <person name="Kolisko M."/>
            <person name="Husnik F."/>
            <person name="Keeling P."/>
            <person name="Hampl V."/>
        </authorList>
    </citation>
    <scope>NUCLEOTIDE SEQUENCE</scope>
    <source>
        <strain evidence="1">STM</strain>
    </source>
</reference>
<dbReference type="AlphaFoldDB" id="A0A5J4RQF1"/>
<dbReference type="SUPFAM" id="SSF56935">
    <property type="entry name" value="Porins"/>
    <property type="match status" value="1"/>
</dbReference>
<dbReference type="EMBL" id="SNRY01000852">
    <property type="protein sequence ID" value="KAA6335844.1"/>
    <property type="molecule type" value="Genomic_DNA"/>
</dbReference>
<gene>
    <name evidence="1" type="ORF">EZS27_015964</name>
</gene>
<evidence type="ECO:0008006" key="2">
    <source>
        <dbReference type="Google" id="ProtNLM"/>
    </source>
</evidence>
<name>A0A5J4RQF1_9ZZZZ</name>
<organism evidence="1">
    <name type="scientific">termite gut metagenome</name>
    <dbReference type="NCBI Taxonomy" id="433724"/>
    <lineage>
        <taxon>unclassified sequences</taxon>
        <taxon>metagenomes</taxon>
        <taxon>organismal metagenomes</taxon>
    </lineage>
</organism>
<protein>
    <recommendedName>
        <fullName evidence="2">TonB-dependent receptor SusC</fullName>
    </recommendedName>
</protein>